<protein>
    <submittedName>
        <fullName evidence="6">Uncharacterized protein</fullName>
    </submittedName>
</protein>
<evidence type="ECO:0000313" key="8">
    <source>
        <dbReference type="Proteomes" id="UP000318041"/>
    </source>
</evidence>
<evidence type="ECO:0000313" key="10">
    <source>
        <dbReference type="Proteomes" id="UP000429838"/>
    </source>
</evidence>
<dbReference type="Proteomes" id="UP000318041">
    <property type="component" value="Unassembled WGS sequence"/>
</dbReference>
<evidence type="ECO:0000313" key="6">
    <source>
        <dbReference type="EMBL" id="TWV75374.1"/>
    </source>
</evidence>
<keyword evidence="1" id="KW-0472">Membrane</keyword>
<evidence type="ECO:0000313" key="2">
    <source>
        <dbReference type="EMBL" id="KAA4998934.1"/>
    </source>
</evidence>
<dbReference type="AlphaFoldDB" id="A0A415A3N4"/>
<dbReference type="Proteomes" id="UP000460666">
    <property type="component" value="Unassembled WGS sequence"/>
</dbReference>
<gene>
    <name evidence="3" type="ORF">F2Z25_14715</name>
    <name evidence="2" type="ORF">F2Z89_08715</name>
    <name evidence="5" type="ORF">FSA03_10905</name>
    <name evidence="4" type="ORF">FSA06_06145</name>
    <name evidence="6" type="ORF">FSA08_08950</name>
</gene>
<evidence type="ECO:0000313" key="3">
    <source>
        <dbReference type="EMBL" id="KAA5206827.1"/>
    </source>
</evidence>
<reference evidence="6 8" key="4">
    <citation type="submission" date="2019-08" db="EMBL/GenBank/DDBJ databases">
        <title>Genome sequencing of Bacteroides fragilis Sample_iSURF_9.</title>
        <authorList>
            <person name="Chandler J.E."/>
            <person name="Ruoff K.L."/>
            <person name="Price C.E."/>
            <person name="Valls R.A."/>
            <person name="O'Toole G.A."/>
        </authorList>
    </citation>
    <scope>NUCLEOTIDE SEQUENCE [LARGE SCALE GENOMIC DNA]</scope>
    <source>
        <strain evidence="6 8">CFPLTA004_1B</strain>
    </source>
</reference>
<reference evidence="10 11" key="1">
    <citation type="journal article" date="2019" name="Nat. Med.">
        <title>A library of human gut bacterial isolates paired with longitudinal multiomics data enables mechanistic microbiome research.</title>
        <authorList>
            <person name="Poyet M."/>
            <person name="Groussin M."/>
            <person name="Gibbons S.M."/>
            <person name="Avila-Pacheco J."/>
            <person name="Jiang X."/>
            <person name="Kearney S.M."/>
            <person name="Perrotta A.R."/>
            <person name="Berdy B."/>
            <person name="Zhao S."/>
            <person name="Lieberman T.D."/>
            <person name="Swanson P.K."/>
            <person name="Smith M."/>
            <person name="Roesemann S."/>
            <person name="Alexander J.E."/>
            <person name="Rich S.A."/>
            <person name="Livny J."/>
            <person name="Vlamakis H."/>
            <person name="Clish C."/>
            <person name="Bullock K."/>
            <person name="Deik A."/>
            <person name="Scott J."/>
            <person name="Pierce K.A."/>
            <person name="Xavier R.J."/>
            <person name="Alm E.J."/>
        </authorList>
    </citation>
    <scope>NUCLEOTIDE SEQUENCE [LARGE SCALE GENOMIC DNA]</scope>
    <source>
        <strain evidence="3 10">BIOML-A1</strain>
        <strain evidence="2 11">BIOML-A46</strain>
    </source>
</reference>
<dbReference type="EMBL" id="VOHV01000002">
    <property type="protein sequence ID" value="TWV43177.1"/>
    <property type="molecule type" value="Genomic_DNA"/>
</dbReference>
<evidence type="ECO:0000313" key="7">
    <source>
        <dbReference type="Proteomes" id="UP000315444"/>
    </source>
</evidence>
<evidence type="ECO:0000313" key="11">
    <source>
        <dbReference type="Proteomes" id="UP000460666"/>
    </source>
</evidence>
<dbReference type="EMBL" id="VWCJ01000004">
    <property type="protein sequence ID" value="KAA4998934.1"/>
    <property type="molecule type" value="Genomic_DNA"/>
</dbReference>
<feature type="transmembrane region" description="Helical" evidence="1">
    <location>
        <begin position="32"/>
        <end position="52"/>
    </location>
</feature>
<dbReference type="Proteomes" id="UP000319026">
    <property type="component" value="Unassembled WGS sequence"/>
</dbReference>
<evidence type="ECO:0000313" key="4">
    <source>
        <dbReference type="EMBL" id="TWV43177.1"/>
    </source>
</evidence>
<dbReference type="Proteomes" id="UP000315444">
    <property type="component" value="Unassembled WGS sequence"/>
</dbReference>
<dbReference type="EMBL" id="VWAQ01000012">
    <property type="protein sequence ID" value="KAA5206827.1"/>
    <property type="molecule type" value="Genomic_DNA"/>
</dbReference>
<evidence type="ECO:0000256" key="1">
    <source>
        <dbReference type="SAM" id="Phobius"/>
    </source>
</evidence>
<dbReference type="EMBL" id="VOHY01000005">
    <property type="protein sequence ID" value="TWV75374.1"/>
    <property type="molecule type" value="Genomic_DNA"/>
</dbReference>
<organism evidence="6 8">
    <name type="scientific">Bacteroides fragilis</name>
    <dbReference type="NCBI Taxonomy" id="817"/>
    <lineage>
        <taxon>Bacteria</taxon>
        <taxon>Pseudomonadati</taxon>
        <taxon>Bacteroidota</taxon>
        <taxon>Bacteroidia</taxon>
        <taxon>Bacteroidales</taxon>
        <taxon>Bacteroidaceae</taxon>
        <taxon>Bacteroides</taxon>
    </lineage>
</organism>
<proteinExistence type="predicted"/>
<name>A0A415A3N4_BACFG</name>
<keyword evidence="1" id="KW-1133">Transmembrane helix</keyword>
<dbReference type="EMBL" id="VOHT01000004">
    <property type="protein sequence ID" value="TWV49054.1"/>
    <property type="molecule type" value="Genomic_DNA"/>
</dbReference>
<comment type="caution">
    <text evidence="6">The sequence shown here is derived from an EMBL/GenBank/DDBJ whole genome shotgun (WGS) entry which is preliminary data.</text>
</comment>
<dbReference type="Proteomes" id="UP000429838">
    <property type="component" value="Unassembled WGS sequence"/>
</dbReference>
<evidence type="ECO:0000313" key="5">
    <source>
        <dbReference type="EMBL" id="TWV49054.1"/>
    </source>
</evidence>
<accession>A0A415A3N4</accession>
<reference evidence="5 9" key="2">
    <citation type="submission" date="2019-07" db="EMBL/GenBank/DDBJ databases">
        <title>Genome Sequencing of Bacteroides fragilis.</title>
        <authorList>
            <person name="Pinto K.M."/>
            <person name="Ruoff K.L."/>
            <person name="Price C.E."/>
            <person name="Valls R.A."/>
            <person name="O'Toole G.A."/>
        </authorList>
    </citation>
    <scope>NUCLEOTIDE SEQUENCE [LARGE SCALE GENOMIC DNA]</scope>
    <source>
        <strain evidence="5 9">AD135F_3B</strain>
    </source>
</reference>
<reference evidence="4 7" key="3">
    <citation type="submission" date="2019-07" db="EMBL/GenBank/DDBJ databases">
        <title>Genome sequencing of Bacteroides fragilis.</title>
        <authorList>
            <person name="Galasyn E.V."/>
            <person name="Ruoff K.L."/>
            <person name="Price C.E."/>
            <person name="Valls R.A."/>
            <person name="O'Toole G.A."/>
        </authorList>
    </citation>
    <scope>NUCLEOTIDE SEQUENCE [LARGE SCALE GENOMIC DNA]</scope>
    <source>
        <strain evidence="4 7">AD135F_1B</strain>
    </source>
</reference>
<keyword evidence="1" id="KW-0812">Transmembrane</keyword>
<evidence type="ECO:0000313" key="9">
    <source>
        <dbReference type="Proteomes" id="UP000319026"/>
    </source>
</evidence>
<sequence>MFKRLVLCKQNTCFNTLLNQAFYILKVKSFKLLIQSGSLLFLVFLLSCLSGCDDRWYLSKPQ</sequence>